<evidence type="ECO:0000256" key="1">
    <source>
        <dbReference type="ARBA" id="ARBA00001946"/>
    </source>
</evidence>
<dbReference type="InterPro" id="IPR023214">
    <property type="entry name" value="HAD_sf"/>
</dbReference>
<gene>
    <name evidence="6" type="primary">hdhd2_1</name>
    <name evidence="6" type="ORF">B7P43_G15340</name>
</gene>
<dbReference type="OrthoDB" id="426235at2759"/>
<dbReference type="GO" id="GO:0046872">
    <property type="term" value="F:metal ion binding"/>
    <property type="evidence" value="ECO:0007669"/>
    <property type="project" value="UniProtKB-KW"/>
</dbReference>
<organism evidence="6 7">
    <name type="scientific">Cryptotermes secundus</name>
    <dbReference type="NCBI Taxonomy" id="105785"/>
    <lineage>
        <taxon>Eukaryota</taxon>
        <taxon>Metazoa</taxon>
        <taxon>Ecdysozoa</taxon>
        <taxon>Arthropoda</taxon>
        <taxon>Hexapoda</taxon>
        <taxon>Insecta</taxon>
        <taxon>Pterygota</taxon>
        <taxon>Neoptera</taxon>
        <taxon>Polyneoptera</taxon>
        <taxon>Dictyoptera</taxon>
        <taxon>Blattodea</taxon>
        <taxon>Blattoidea</taxon>
        <taxon>Termitoidae</taxon>
        <taxon>Kalotermitidae</taxon>
        <taxon>Cryptotermitinae</taxon>
        <taxon>Cryptotermes</taxon>
    </lineage>
</organism>
<dbReference type="InterPro" id="IPR006355">
    <property type="entry name" value="LHPP/HDHD2"/>
</dbReference>
<dbReference type="PANTHER" id="PTHR19288">
    <property type="entry name" value="4-NITROPHENYLPHOSPHATASE-RELATED"/>
    <property type="match status" value="1"/>
</dbReference>
<keyword evidence="3" id="KW-0479">Metal-binding</keyword>
<dbReference type="EMBL" id="NEVH01006750">
    <property type="protein sequence ID" value="PNF36569.1"/>
    <property type="molecule type" value="Genomic_DNA"/>
</dbReference>
<evidence type="ECO:0000313" key="6">
    <source>
        <dbReference type="EMBL" id="PNF36569.1"/>
    </source>
</evidence>
<protein>
    <recommendedName>
        <fullName evidence="5">Haloacid dehalogenase-like hydrolase domain-containing protein 2</fullName>
    </recommendedName>
</protein>
<dbReference type="Pfam" id="PF13242">
    <property type="entry name" value="Hydrolase_like"/>
    <property type="match status" value="1"/>
</dbReference>
<dbReference type="FunFam" id="3.40.50.1000:FF:000060">
    <property type="entry name" value="Haloacid dehalogenase-like hydrolase domain-containing protein 2"/>
    <property type="match status" value="1"/>
</dbReference>
<dbReference type="GO" id="GO:0016791">
    <property type="term" value="F:phosphatase activity"/>
    <property type="evidence" value="ECO:0007669"/>
    <property type="project" value="InterPro"/>
</dbReference>
<evidence type="ECO:0000256" key="5">
    <source>
        <dbReference type="ARBA" id="ARBA00039666"/>
    </source>
</evidence>
<proteinExistence type="inferred from homology"/>
<dbReference type="InterPro" id="IPR006357">
    <property type="entry name" value="HAD-SF_hydro_IIA"/>
</dbReference>
<dbReference type="InterPro" id="IPR036412">
    <property type="entry name" value="HAD-like_sf"/>
</dbReference>
<dbReference type="AlphaFoldDB" id="A0A2J7R6W2"/>
<evidence type="ECO:0000256" key="2">
    <source>
        <dbReference type="ARBA" id="ARBA00007958"/>
    </source>
</evidence>
<dbReference type="Gene3D" id="3.40.50.1000">
    <property type="entry name" value="HAD superfamily/HAD-like"/>
    <property type="match status" value="2"/>
</dbReference>
<evidence type="ECO:0000256" key="3">
    <source>
        <dbReference type="ARBA" id="ARBA00022723"/>
    </source>
</evidence>
<dbReference type="CDD" id="cd07509">
    <property type="entry name" value="HAD_PPase"/>
    <property type="match status" value="1"/>
</dbReference>
<dbReference type="GO" id="GO:0005737">
    <property type="term" value="C:cytoplasm"/>
    <property type="evidence" value="ECO:0007669"/>
    <property type="project" value="TreeGrafter"/>
</dbReference>
<comment type="caution">
    <text evidence="6">The sequence shown here is derived from an EMBL/GenBank/DDBJ whole genome shotgun (WGS) entry which is preliminary data.</text>
</comment>
<accession>A0A2J7R6W2</accession>
<dbReference type="NCBIfam" id="TIGR01460">
    <property type="entry name" value="HAD-SF-IIA"/>
    <property type="match status" value="1"/>
</dbReference>
<dbReference type="Pfam" id="PF13344">
    <property type="entry name" value="Hydrolase_6"/>
    <property type="match status" value="1"/>
</dbReference>
<dbReference type="FunCoup" id="A0A2J7R6W2">
    <property type="interactions" value="502"/>
</dbReference>
<reference evidence="6 7" key="1">
    <citation type="submission" date="2017-12" db="EMBL/GenBank/DDBJ databases">
        <title>Hemimetabolous genomes reveal molecular basis of termite eusociality.</title>
        <authorList>
            <person name="Harrison M.C."/>
            <person name="Jongepier E."/>
            <person name="Robertson H.M."/>
            <person name="Arning N."/>
            <person name="Bitard-Feildel T."/>
            <person name="Chao H."/>
            <person name="Childers C.P."/>
            <person name="Dinh H."/>
            <person name="Doddapaneni H."/>
            <person name="Dugan S."/>
            <person name="Gowin J."/>
            <person name="Greiner C."/>
            <person name="Han Y."/>
            <person name="Hu H."/>
            <person name="Hughes D.S.T."/>
            <person name="Huylmans A.-K."/>
            <person name="Kemena C."/>
            <person name="Kremer L.P.M."/>
            <person name="Lee S.L."/>
            <person name="Lopez-Ezquerra A."/>
            <person name="Mallet L."/>
            <person name="Monroy-Kuhn J.M."/>
            <person name="Moser A."/>
            <person name="Murali S.C."/>
            <person name="Muzny D.M."/>
            <person name="Otani S."/>
            <person name="Piulachs M.-D."/>
            <person name="Poelchau M."/>
            <person name="Qu J."/>
            <person name="Schaub F."/>
            <person name="Wada-Katsumata A."/>
            <person name="Worley K.C."/>
            <person name="Xie Q."/>
            <person name="Ylla G."/>
            <person name="Poulsen M."/>
            <person name="Gibbs R.A."/>
            <person name="Schal C."/>
            <person name="Richards S."/>
            <person name="Belles X."/>
            <person name="Korb J."/>
            <person name="Bornberg-Bauer E."/>
        </authorList>
    </citation>
    <scope>NUCLEOTIDE SEQUENCE [LARGE SCALE GENOMIC DNA]</scope>
    <source>
        <tissue evidence="6">Whole body</tissue>
    </source>
</reference>
<dbReference type="EMBL" id="NEVH01006750">
    <property type="protein sequence ID" value="PNF36568.1"/>
    <property type="molecule type" value="Genomic_DNA"/>
</dbReference>
<dbReference type="SUPFAM" id="SSF56784">
    <property type="entry name" value="HAD-like"/>
    <property type="match status" value="1"/>
</dbReference>
<sequence>MLLECIRSIGWKCNITRLITRLKEVIRMAAGKVPVKAVLIDLSGTLHVEDTAIPGAVDALKRLRHSNIPIKFVTNTTKESRRCLYERLIGLGFELKEGEIWSSLWAAQDLLRSRNLQPMLMVDDAALEDFSGLTDFKEEEQNAVVIGLAPNMFNYSQLNKAFRLLLNGAPLIAIHYGRYYKRSDGLALGPGPFVRGLEYAADCRSEVVGKPSSAFFQSALGDTDPAHAVMIGDDVRDDIGGAQALGMRGFLVQTGKYRPGDESRISPSPAVVCSHFPEAVDILLKECAQSGGDL</sequence>
<dbReference type="Proteomes" id="UP000235965">
    <property type="component" value="Unassembled WGS sequence"/>
</dbReference>
<dbReference type="STRING" id="105785.A0A2J7R6W2"/>
<keyword evidence="7" id="KW-1185">Reference proteome</keyword>
<keyword evidence="4" id="KW-0460">Magnesium</keyword>
<evidence type="ECO:0000256" key="4">
    <source>
        <dbReference type="ARBA" id="ARBA00022842"/>
    </source>
</evidence>
<keyword evidence="6" id="KW-0378">Hydrolase</keyword>
<dbReference type="NCBIfam" id="TIGR01458">
    <property type="entry name" value="HAD-SF-IIA-hyp3"/>
    <property type="match status" value="1"/>
</dbReference>
<comment type="similarity">
    <text evidence="2">Belongs to the HAD-like hydrolase superfamily.</text>
</comment>
<comment type="cofactor">
    <cofactor evidence="1">
        <name>Mg(2+)</name>
        <dbReference type="ChEBI" id="CHEBI:18420"/>
    </cofactor>
</comment>
<name>A0A2J7R6W2_9NEOP</name>
<dbReference type="InParanoid" id="A0A2J7R6W2"/>
<evidence type="ECO:0000313" key="7">
    <source>
        <dbReference type="Proteomes" id="UP000235965"/>
    </source>
</evidence>
<dbReference type="PANTHER" id="PTHR19288:SF46">
    <property type="entry name" value="HALOACID DEHALOGENASE-LIKE HYDROLASE DOMAIN-CONTAINING PROTEIN 2"/>
    <property type="match status" value="1"/>
</dbReference>